<gene>
    <name evidence="1" type="ORF">MRATA1EN22A_LOCUS29366</name>
</gene>
<name>A0ACB1KFN8_RANTA</name>
<comment type="caution">
    <text evidence="1">The sequence shown here is derived from an EMBL/GenBank/DDBJ whole genome shotgun (WGS) entry which is preliminary data.</text>
</comment>
<evidence type="ECO:0000313" key="1">
    <source>
        <dbReference type="EMBL" id="CAM9170192.1"/>
    </source>
</evidence>
<organism evidence="1 2">
    <name type="scientific">Rangifer tarandus platyrhynchus</name>
    <name type="common">Svalbard reindeer</name>
    <dbReference type="NCBI Taxonomy" id="3082113"/>
    <lineage>
        <taxon>Eukaryota</taxon>
        <taxon>Metazoa</taxon>
        <taxon>Chordata</taxon>
        <taxon>Craniata</taxon>
        <taxon>Vertebrata</taxon>
        <taxon>Euteleostomi</taxon>
        <taxon>Mammalia</taxon>
        <taxon>Eutheria</taxon>
        <taxon>Laurasiatheria</taxon>
        <taxon>Artiodactyla</taxon>
        <taxon>Ruminantia</taxon>
        <taxon>Pecora</taxon>
        <taxon>Cervidae</taxon>
        <taxon>Odocoileinae</taxon>
        <taxon>Rangifer</taxon>
    </lineage>
</organism>
<feature type="non-terminal residue" evidence="1">
    <location>
        <position position="1"/>
    </location>
</feature>
<feature type="non-terminal residue" evidence="1">
    <location>
        <position position="122"/>
    </location>
</feature>
<dbReference type="Proteomes" id="UP001162501">
    <property type="component" value="Unassembled WGS sequence"/>
</dbReference>
<protein>
    <submittedName>
        <fullName evidence="1">Uncharacterized protein</fullName>
    </submittedName>
</protein>
<proteinExistence type="predicted"/>
<evidence type="ECO:0000313" key="2">
    <source>
        <dbReference type="Proteomes" id="UP001162501"/>
    </source>
</evidence>
<sequence length="122" mass="13817">ALRVKKNELVQFLLSRYLAKEPITEAEVLNSAFKDYQDHFLVVLGQASQYLQLVFGLEVKEVDPSEHTYILVPSLGLTLKEMLRDGHRLPKASLLVVILCLIAVEDVVSLRRRSGQQSARWG</sequence>
<dbReference type="EMBL" id="CATOBB020000509">
    <property type="protein sequence ID" value="CAM9170192.1"/>
    <property type="molecule type" value="Genomic_DNA"/>
</dbReference>
<reference evidence="1" key="1">
    <citation type="submission" date="2025-03" db="EMBL/GenBank/DDBJ databases">
        <authorList>
            <consortium name="ELIXIR-Norway"/>
            <consortium name="Elixir Norway"/>
        </authorList>
    </citation>
    <scope>NUCLEOTIDE SEQUENCE</scope>
</reference>
<accession>A0ACB1KFN8</accession>